<name>A0ABY3WRK0_9ACTN</name>
<sequence>MSADAEIRWIPVREVGDVRMGKQLSPASREAVGQHPYLRVANVYEGQIDLSDVKTMGFSAAEREVYGLRPGDVLLNEGQENLRMVGRSAIYKGAPGAYCFQNTLIRFRPGGEVISGYAQAVFVRWRAQGVFASIAEKTSISHLGGNRFGALLFPLRPLNEQQRIVDMIDAVSTQECAIERSLAKLEQLKMGIAASQLASIELGRFEDVIERGPQNGIYKSASAYGVEGTPIVRIDSFRGGPSDFTRNLLRVSATETEVSRYGLTVGDIVINRVNTPELVGKSTAVRELAEPTVFESNMMRCKIRADRAVPAFVEMWLGDVQSKKHFRVRAKSAISQASINGEDVRNCPFPRLAVREQLAILERLAAVTAQQRLDEVELAKLRDFKGGMVSDLLGGSA</sequence>
<keyword evidence="3" id="KW-0540">Nuclease</keyword>
<dbReference type="Gene3D" id="3.90.220.20">
    <property type="entry name" value="DNA methylase specificity domains"/>
    <property type="match status" value="2"/>
</dbReference>
<dbReference type="CDD" id="cd17253">
    <property type="entry name" value="RMtype1_S_Eco933I-TRD2-CR2_like"/>
    <property type="match status" value="1"/>
</dbReference>
<evidence type="ECO:0000313" key="4">
    <source>
        <dbReference type="Proteomes" id="UP000828924"/>
    </source>
</evidence>
<organism evidence="3 4">
    <name type="scientific">Streptomyces formicae</name>
    <dbReference type="NCBI Taxonomy" id="1616117"/>
    <lineage>
        <taxon>Bacteria</taxon>
        <taxon>Bacillati</taxon>
        <taxon>Actinomycetota</taxon>
        <taxon>Actinomycetes</taxon>
        <taxon>Kitasatosporales</taxon>
        <taxon>Streptomycetaceae</taxon>
        <taxon>Streptomyces</taxon>
    </lineage>
</organism>
<dbReference type="SUPFAM" id="SSF116734">
    <property type="entry name" value="DNA methylase specificity domain"/>
    <property type="match status" value="2"/>
</dbReference>
<keyword evidence="2" id="KW-0238">DNA-binding</keyword>
<evidence type="ECO:0000256" key="1">
    <source>
        <dbReference type="ARBA" id="ARBA00022747"/>
    </source>
</evidence>
<dbReference type="InterPro" id="IPR052021">
    <property type="entry name" value="Type-I_RS_S_subunit"/>
</dbReference>
<keyword evidence="4" id="KW-1185">Reference proteome</keyword>
<dbReference type="GO" id="GO:0004519">
    <property type="term" value="F:endonuclease activity"/>
    <property type="evidence" value="ECO:0007669"/>
    <property type="project" value="UniProtKB-KW"/>
</dbReference>
<dbReference type="InterPro" id="IPR044946">
    <property type="entry name" value="Restrct_endonuc_typeI_TRD_sf"/>
</dbReference>
<dbReference type="EMBL" id="CP071872">
    <property type="protein sequence ID" value="UNM15274.1"/>
    <property type="molecule type" value="Genomic_DNA"/>
</dbReference>
<dbReference type="Proteomes" id="UP000828924">
    <property type="component" value="Chromosome"/>
</dbReference>
<reference evidence="3 4" key="1">
    <citation type="submission" date="2021-03" db="EMBL/GenBank/DDBJ databases">
        <title>Complete genome of Streptomyces formicae strain 1H-GS9 (DSM 100524).</title>
        <authorList>
            <person name="Atanasov K.E."/>
            <person name="Altabella T."/>
            <person name="Ferrer A."/>
        </authorList>
    </citation>
    <scope>NUCLEOTIDE SEQUENCE [LARGE SCALE GENOMIC DNA]</scope>
    <source>
        <strain evidence="3 4">1H-GS9</strain>
    </source>
</reference>
<dbReference type="CDD" id="cd17517">
    <property type="entry name" value="RMtype1_S_EcoKI_StySPI-TRD2-CR2_like"/>
    <property type="match status" value="1"/>
</dbReference>
<dbReference type="PANTHER" id="PTHR30408:SF12">
    <property type="entry name" value="TYPE I RESTRICTION ENZYME MJAVIII SPECIFICITY SUBUNIT"/>
    <property type="match status" value="1"/>
</dbReference>
<keyword evidence="3" id="KW-0378">Hydrolase</keyword>
<evidence type="ECO:0000256" key="2">
    <source>
        <dbReference type="ARBA" id="ARBA00023125"/>
    </source>
</evidence>
<keyword evidence="3" id="KW-0255">Endonuclease</keyword>
<gene>
    <name evidence="3" type="ORF">J4032_30825</name>
</gene>
<keyword evidence="1" id="KW-0680">Restriction system</keyword>
<accession>A0ABY3WRK0</accession>
<dbReference type="PANTHER" id="PTHR30408">
    <property type="entry name" value="TYPE-1 RESTRICTION ENZYME ECOKI SPECIFICITY PROTEIN"/>
    <property type="match status" value="1"/>
</dbReference>
<protein>
    <submittedName>
        <fullName evidence="3">Restriction endonuclease subunit S</fullName>
    </submittedName>
</protein>
<evidence type="ECO:0000313" key="3">
    <source>
        <dbReference type="EMBL" id="UNM15274.1"/>
    </source>
</evidence>
<proteinExistence type="predicted"/>
<dbReference type="RefSeq" id="WP_242336661.1">
    <property type="nucleotide sequence ID" value="NZ_CP071872.1"/>
</dbReference>